<dbReference type="PANTHER" id="PTHR42034:SF1">
    <property type="entry name" value="CONDENSATION DOMAIN-CONTAINING PROTEIN"/>
    <property type="match status" value="1"/>
</dbReference>
<organism evidence="2 3">
    <name type="scientific">Sistotremastrum niveocremeum HHB9708</name>
    <dbReference type="NCBI Taxonomy" id="1314777"/>
    <lineage>
        <taxon>Eukaryota</taxon>
        <taxon>Fungi</taxon>
        <taxon>Dikarya</taxon>
        <taxon>Basidiomycota</taxon>
        <taxon>Agaricomycotina</taxon>
        <taxon>Agaricomycetes</taxon>
        <taxon>Sistotremastrales</taxon>
        <taxon>Sistotremastraceae</taxon>
        <taxon>Sertulicium</taxon>
        <taxon>Sertulicium niveocremeum</taxon>
    </lineage>
</organism>
<evidence type="ECO:0000313" key="2">
    <source>
        <dbReference type="EMBL" id="KZS92660.1"/>
    </source>
</evidence>
<sequence>MPKKLTASPEVYSRPLAHSELSYFLPSREDGVNDMYLHLGFKAPAALVTAERVLEAWTVIRGRHPLLASTVKMDPWNYEHASFVYTPPISPEAAIAEARNSFSFGHASKDILIDSFLNGPRTLHPGHLSHLFLSADPYVSSSENSTRKERFDLLICATHYLADLTAVHMIADELFTLLVSCPLTPSPATPNSIYAVLAEEFTNRNVEQLRGEWEALPSPLEHRIPVTSIGKFRSAVHKLDYARSQSRLIGGHAFPRAVGSEDRKHTVLLQASFTNERTKTILKQCKANGVTVNNCLFALCGLSWSKINGEKTNDLPLMMYSACNMRAHCNTIPEGKQKADDSCYLAIGYFNIVLPSFLPSDPSSHRSTFWHRAKSVKTQCRDFNDTPFMFSRAHLMAAERGNRAKVWAKEDDEKAAGIWSPPPKPAPSQAQEPKPEPLFPKAPSKALLGLSLLGNLDPTYNHELYKTAGLTLESLTTGPRQRRGGMLLYGYTFAGKLWLMLSYDENAFDKATVKAFWDGIIGGLGEYF</sequence>
<evidence type="ECO:0000256" key="1">
    <source>
        <dbReference type="SAM" id="MobiDB-lite"/>
    </source>
</evidence>
<dbReference type="EMBL" id="KV419409">
    <property type="protein sequence ID" value="KZS92660.1"/>
    <property type="molecule type" value="Genomic_DNA"/>
</dbReference>
<gene>
    <name evidence="2" type="ORF">SISNIDRAFT_474640</name>
</gene>
<dbReference type="Gene3D" id="3.30.559.30">
    <property type="entry name" value="Nonribosomal peptide synthetase, condensation domain"/>
    <property type="match status" value="1"/>
</dbReference>
<feature type="region of interest" description="Disordered" evidence="1">
    <location>
        <begin position="414"/>
        <end position="438"/>
    </location>
</feature>
<reference evidence="2 3" key="1">
    <citation type="journal article" date="2016" name="Mol. Biol. Evol.">
        <title>Comparative Genomics of Early-Diverging Mushroom-Forming Fungi Provides Insights into the Origins of Lignocellulose Decay Capabilities.</title>
        <authorList>
            <person name="Nagy L.G."/>
            <person name="Riley R."/>
            <person name="Tritt A."/>
            <person name="Adam C."/>
            <person name="Daum C."/>
            <person name="Floudas D."/>
            <person name="Sun H."/>
            <person name="Yadav J.S."/>
            <person name="Pangilinan J."/>
            <person name="Larsson K.H."/>
            <person name="Matsuura K."/>
            <person name="Barry K."/>
            <person name="Labutti K."/>
            <person name="Kuo R."/>
            <person name="Ohm R.A."/>
            <person name="Bhattacharya S.S."/>
            <person name="Shirouzu T."/>
            <person name="Yoshinaga Y."/>
            <person name="Martin F.M."/>
            <person name="Grigoriev I.V."/>
            <person name="Hibbett D.S."/>
        </authorList>
    </citation>
    <scope>NUCLEOTIDE SEQUENCE [LARGE SCALE GENOMIC DNA]</scope>
    <source>
        <strain evidence="2 3">HHB9708</strain>
    </source>
</reference>
<dbReference type="PANTHER" id="PTHR42034">
    <property type="entry name" value="CHROMOSOME 7, WHOLE GENOME SHOTGUN SEQUENCE-RELATED"/>
    <property type="match status" value="1"/>
</dbReference>
<dbReference type="Proteomes" id="UP000076722">
    <property type="component" value="Unassembled WGS sequence"/>
</dbReference>
<dbReference type="InterPro" id="IPR023213">
    <property type="entry name" value="CAT-like_dom_sf"/>
</dbReference>
<dbReference type="AlphaFoldDB" id="A0A164TV37"/>
<dbReference type="Gene3D" id="3.30.559.10">
    <property type="entry name" value="Chloramphenicol acetyltransferase-like domain"/>
    <property type="match status" value="1"/>
</dbReference>
<keyword evidence="3" id="KW-1185">Reference proteome</keyword>
<name>A0A164TV37_9AGAM</name>
<evidence type="ECO:0000313" key="3">
    <source>
        <dbReference type="Proteomes" id="UP000076722"/>
    </source>
</evidence>
<accession>A0A164TV37</accession>
<proteinExistence type="predicted"/>
<dbReference type="OrthoDB" id="3355480at2759"/>
<protein>
    <submittedName>
        <fullName evidence="2">Uncharacterized protein</fullName>
    </submittedName>
</protein>
<dbReference type="STRING" id="1314777.A0A164TV37"/>